<accession>A0A396SFG1</accession>
<dbReference type="Proteomes" id="UP000265692">
    <property type="component" value="Unassembled WGS sequence"/>
</dbReference>
<dbReference type="EMBL" id="QWEI01000001">
    <property type="protein sequence ID" value="RHW40025.1"/>
    <property type="molecule type" value="Genomic_DNA"/>
</dbReference>
<name>A0A396SFG1_9BACL</name>
<gene>
    <name evidence="1" type="ORF">D1B33_04025</name>
</gene>
<reference evidence="1 2" key="1">
    <citation type="submission" date="2018-08" db="EMBL/GenBank/DDBJ databases">
        <title>Lysinibacillus sp. YLB-03 draft genome sequence.</title>
        <authorList>
            <person name="Yu L."/>
        </authorList>
    </citation>
    <scope>NUCLEOTIDE SEQUENCE [LARGE SCALE GENOMIC DNA]</scope>
    <source>
        <strain evidence="1 2">YLB-03</strain>
    </source>
</reference>
<evidence type="ECO:0000313" key="2">
    <source>
        <dbReference type="Proteomes" id="UP000265692"/>
    </source>
</evidence>
<protein>
    <submittedName>
        <fullName evidence="1">Uncharacterized protein</fullName>
    </submittedName>
</protein>
<sequence>MLFCAESATTGAKLLCMENKSLLKSFKFKKVYPTGSQVRAVVLFCAESATTGAKLLLMENKSFLKRFKFKKVYTTGSQVRAVVLLAPKVQRQAQFPITRSTKPF</sequence>
<comment type="caution">
    <text evidence="1">The sequence shown here is derived from an EMBL/GenBank/DDBJ whole genome shotgun (WGS) entry which is preliminary data.</text>
</comment>
<keyword evidence="2" id="KW-1185">Reference proteome</keyword>
<dbReference type="AlphaFoldDB" id="A0A396SFG1"/>
<proteinExistence type="predicted"/>
<organism evidence="1 2">
    <name type="scientific">Ureibacillus yapensis</name>
    <dbReference type="NCBI Taxonomy" id="2304605"/>
    <lineage>
        <taxon>Bacteria</taxon>
        <taxon>Bacillati</taxon>
        <taxon>Bacillota</taxon>
        <taxon>Bacilli</taxon>
        <taxon>Bacillales</taxon>
        <taxon>Caryophanaceae</taxon>
        <taxon>Ureibacillus</taxon>
    </lineage>
</organism>
<evidence type="ECO:0000313" key="1">
    <source>
        <dbReference type="EMBL" id="RHW40025.1"/>
    </source>
</evidence>